<feature type="compositionally biased region" description="Polar residues" evidence="9">
    <location>
        <begin position="204"/>
        <end position="224"/>
    </location>
</feature>
<dbReference type="GO" id="GO:0006370">
    <property type="term" value="P:7-methylguanosine mRNA capping"/>
    <property type="evidence" value="ECO:0007669"/>
    <property type="project" value="UniProtKB-UniRule"/>
</dbReference>
<comment type="similarity">
    <text evidence="3 8">Belongs to the fungal TPase family.</text>
</comment>
<evidence type="ECO:0000256" key="7">
    <source>
        <dbReference type="ARBA" id="ARBA00047740"/>
    </source>
</evidence>
<comment type="cofactor">
    <cofactor evidence="1 8">
        <name>Mg(2+)</name>
        <dbReference type="ChEBI" id="CHEBI:18420"/>
    </cofactor>
</comment>
<evidence type="ECO:0000313" key="12">
    <source>
        <dbReference type="Proteomes" id="UP000034291"/>
    </source>
</evidence>
<feature type="compositionally biased region" description="Low complexity" evidence="9">
    <location>
        <begin position="154"/>
        <end position="173"/>
    </location>
</feature>
<dbReference type="OrthoDB" id="272147at2759"/>
<feature type="compositionally biased region" description="Polar residues" evidence="9">
    <location>
        <begin position="412"/>
        <end position="425"/>
    </location>
</feature>
<feature type="compositionally biased region" description="Polar residues" evidence="9">
    <location>
        <begin position="1"/>
        <end position="18"/>
    </location>
</feature>
<dbReference type="PANTHER" id="PTHR28118:SF1">
    <property type="entry name" value="POLYNUCLEOTIDE 5'-TRIPHOSPHATASE CTL1-RELATED"/>
    <property type="match status" value="1"/>
</dbReference>
<feature type="compositionally biased region" description="Low complexity" evidence="9">
    <location>
        <begin position="92"/>
        <end position="104"/>
    </location>
</feature>
<keyword evidence="5 8" id="KW-0378">Hydrolase</keyword>
<comment type="subunit">
    <text evidence="8">Heterodimer. The mRNA-capping enzyme is composed of two separate chains alpha and beta, respectively a mRNA guanylyltransferase and an mRNA 5'-triphosphate monophosphatase.</text>
</comment>
<feature type="compositionally biased region" description="Low complexity" evidence="9">
    <location>
        <begin position="320"/>
        <end position="336"/>
    </location>
</feature>
<dbReference type="FunFam" id="3.20.100.10:FF:000002">
    <property type="entry name" value="mRNA capping nucleoside-triphosphatase, putative"/>
    <property type="match status" value="1"/>
</dbReference>
<feature type="compositionally biased region" description="Pro residues" evidence="9">
    <location>
        <begin position="174"/>
        <end position="185"/>
    </location>
</feature>
<comment type="subcellular location">
    <subcellularLocation>
        <location evidence="2 8">Nucleus</location>
    </subcellularLocation>
</comment>
<keyword evidence="4 8" id="KW-0507">mRNA processing</keyword>
<dbReference type="GO" id="GO:0031533">
    <property type="term" value="C:mRNA capping enzyme complex"/>
    <property type="evidence" value="ECO:0007669"/>
    <property type="project" value="UniProtKB-UniRule"/>
</dbReference>
<feature type="compositionally biased region" description="Low complexity" evidence="9">
    <location>
        <begin position="131"/>
        <end position="145"/>
    </location>
</feature>
<evidence type="ECO:0000256" key="3">
    <source>
        <dbReference type="ARBA" id="ARBA00006345"/>
    </source>
</evidence>
<dbReference type="GO" id="GO:0140818">
    <property type="term" value="F:mRNA 5'-triphosphate monophosphatase activity"/>
    <property type="evidence" value="ECO:0007669"/>
    <property type="project" value="UniProtKB-EC"/>
</dbReference>
<dbReference type="AlphaFoldDB" id="A0A0F8U7D0"/>
<dbReference type="Gene3D" id="3.20.100.10">
    <property type="entry name" value="mRNA triphosphatase Cet1-like"/>
    <property type="match status" value="1"/>
</dbReference>
<accession>A0A0F8U7D0</accession>
<feature type="domain" description="mRNA triphosphatase Cet1-like" evidence="10">
    <location>
        <begin position="495"/>
        <end position="740"/>
    </location>
</feature>
<sequence length="781" mass="84844">MDLRTIMNSDAAASSHRAQSPSVHQSPSQQLARKASDPVYPAHEQHASPSSATYASNYPGGPSQQPPPLQRTHTSPDRSSSYGSLQSPYQYQASSSLNASAQSQRGQSPPAPYGSSTSRDSFAAPAGYNHSQQQQQSPIAHQRSQSIQSVLTTPYSSSSHSFPPRESPSAAAPQPYPPQQFPPPAQGSLPGTPRASIAVPYQHSPPSSARPQSSGHDSLSNRASSPWVGQDAQIHMSPTAVPRAARHGSRPLDQTPRQNSVATERRESDESVSPKTTFAPGSRRQSTASYNDQSAPSQLNHIENGIAVKNTRTSTQNSHPGQPATTSQTSSPSTQGFVANESPKVKRERSLPPKANFSPESSLINSSPQAPKRKRRRFNEPPIYAQRSVRTKGKCPMIPNRFPPIPKHVRDTPQNPWFTRQQVSFQAAPPPVKAKTESPSTNGPPAAATTTTTAAAATTTTAAVAVAAPVQQPGTAQLKSLGPWEPSITGFIPHEEVTKLVCDFLFQHVVLRNDAMAGPAGSLSAGSGAIIEVEAKLGHLVDLDRGERLSLPILTESVISRDNPRFRTSFQSNMTQAQHRAMNNFLNEAVRASMPQANPGRIPLSYAHKKERDTFYEVSPSELPPVIRQNLNPRHKPKVRVTVDQRTGEVLAKIVKCRVADLDVHSPRTCVDWRVSVNLEMNYDGDHQHLPLAETGRGSSDRNKDRMSYRHLAYQVDLTQVARSEPSAKGEFEHELEIEVSAAEIRRQGQLAMAGDPKNQYEDLVKGLVDNIRVLARAVPP</sequence>
<dbReference type="InterPro" id="IPR037009">
    <property type="entry name" value="mRNA_triPase_Cet1_sf"/>
</dbReference>
<dbReference type="Pfam" id="PF02940">
    <property type="entry name" value="mRNA_triPase"/>
    <property type="match status" value="1"/>
</dbReference>
<dbReference type="GO" id="GO:0004651">
    <property type="term" value="F:polynucleotide 5'-phosphatase activity"/>
    <property type="evidence" value="ECO:0007669"/>
    <property type="project" value="UniProtKB-UniRule"/>
</dbReference>
<feature type="compositionally biased region" description="Polar residues" evidence="9">
    <location>
        <begin position="283"/>
        <end position="301"/>
    </location>
</feature>
<dbReference type="PANTHER" id="PTHR28118">
    <property type="entry name" value="POLYNUCLEOTIDE 5'-TRIPHOSPHATASE-RELATED"/>
    <property type="match status" value="1"/>
</dbReference>
<dbReference type="InterPro" id="IPR004206">
    <property type="entry name" value="mRNA_triPase_Cet1"/>
</dbReference>
<evidence type="ECO:0000256" key="6">
    <source>
        <dbReference type="ARBA" id="ARBA00023242"/>
    </source>
</evidence>
<feature type="region of interest" description="Disordered" evidence="9">
    <location>
        <begin position="1"/>
        <end position="450"/>
    </location>
</feature>
<feature type="compositionally biased region" description="Polar residues" evidence="9">
    <location>
        <begin position="47"/>
        <end position="56"/>
    </location>
</feature>
<evidence type="ECO:0000256" key="8">
    <source>
        <dbReference type="RuleBase" id="RU367053"/>
    </source>
</evidence>
<dbReference type="SUPFAM" id="SSF55154">
    <property type="entry name" value="CYTH-like phosphatases"/>
    <property type="match status" value="1"/>
</dbReference>
<protein>
    <recommendedName>
        <fullName evidence="8">mRNA-capping enzyme subunit beta</fullName>
        <ecNumber evidence="8">3.6.1.74</ecNumber>
    </recommendedName>
    <alternativeName>
        <fullName evidence="8">mRNA 5'-phosphatase</fullName>
    </alternativeName>
    <alternativeName>
        <fullName evidence="8">mRNA 5'-triphosphate monophosphatase</fullName>
    </alternativeName>
</protein>
<dbReference type="STRING" id="308745.A0A0F8U7D0"/>
<reference evidence="11 12" key="1">
    <citation type="submission" date="2015-02" db="EMBL/GenBank/DDBJ databases">
        <title>Draft Genome Sequences of Two Closely-Related Aflatoxigenic Aspergillus Species Obtained from the Cote d'Ivoire.</title>
        <authorList>
            <person name="Moore G.G."/>
            <person name="Beltz S.B."/>
            <person name="Mack B.M."/>
        </authorList>
    </citation>
    <scope>NUCLEOTIDE SEQUENCE [LARGE SCALE GENOMIC DNA]</scope>
    <source>
        <strain evidence="11 12">SRRC1468</strain>
    </source>
</reference>
<keyword evidence="12" id="KW-1185">Reference proteome</keyword>
<feature type="compositionally biased region" description="Low complexity" evidence="9">
    <location>
        <begin position="19"/>
        <end position="30"/>
    </location>
</feature>
<dbReference type="InterPro" id="IPR033469">
    <property type="entry name" value="CYTH-like_dom_sf"/>
</dbReference>
<dbReference type="CDD" id="cd07470">
    <property type="entry name" value="CYTH-like_mRNA_RTPase"/>
    <property type="match status" value="1"/>
</dbReference>
<organism evidence="11 12">
    <name type="scientific">Aspergillus rambellii</name>
    <dbReference type="NCBI Taxonomy" id="308745"/>
    <lineage>
        <taxon>Eukaryota</taxon>
        <taxon>Fungi</taxon>
        <taxon>Dikarya</taxon>
        <taxon>Ascomycota</taxon>
        <taxon>Pezizomycotina</taxon>
        <taxon>Eurotiomycetes</taxon>
        <taxon>Eurotiomycetidae</taxon>
        <taxon>Eurotiales</taxon>
        <taxon>Aspergillaceae</taxon>
        <taxon>Aspergillus</taxon>
        <taxon>Aspergillus subgen. Nidulantes</taxon>
    </lineage>
</organism>
<evidence type="ECO:0000256" key="4">
    <source>
        <dbReference type="ARBA" id="ARBA00022664"/>
    </source>
</evidence>
<evidence type="ECO:0000313" key="11">
    <source>
        <dbReference type="EMBL" id="KKK15634.1"/>
    </source>
</evidence>
<dbReference type="Proteomes" id="UP000034291">
    <property type="component" value="Unassembled WGS sequence"/>
</dbReference>
<dbReference type="EMBL" id="JZBS01003229">
    <property type="protein sequence ID" value="KKK15634.1"/>
    <property type="molecule type" value="Genomic_DNA"/>
</dbReference>
<comment type="caution">
    <text evidence="11">The sequence shown here is derived from an EMBL/GenBank/DDBJ whole genome shotgun (WGS) entry which is preliminary data.</text>
</comment>
<gene>
    <name evidence="11" type="ORF">ARAM_007036</name>
</gene>
<evidence type="ECO:0000256" key="5">
    <source>
        <dbReference type="ARBA" id="ARBA00022801"/>
    </source>
</evidence>
<evidence type="ECO:0000256" key="9">
    <source>
        <dbReference type="SAM" id="MobiDB-lite"/>
    </source>
</evidence>
<dbReference type="InterPro" id="IPR040343">
    <property type="entry name" value="Cet1/Ctl1"/>
</dbReference>
<comment type="catalytic activity">
    <reaction evidence="7">
        <text>a 5'-end triphospho-ribonucleoside in mRNA + H2O = a 5'-end diphospho-ribonucleoside in mRNA + phosphate + H(+)</text>
        <dbReference type="Rhea" id="RHEA:67004"/>
        <dbReference type="Rhea" id="RHEA-COMP:17164"/>
        <dbReference type="Rhea" id="RHEA-COMP:17165"/>
        <dbReference type="ChEBI" id="CHEBI:15377"/>
        <dbReference type="ChEBI" id="CHEBI:15378"/>
        <dbReference type="ChEBI" id="CHEBI:43474"/>
        <dbReference type="ChEBI" id="CHEBI:167616"/>
        <dbReference type="ChEBI" id="CHEBI:167618"/>
        <dbReference type="EC" id="3.6.1.74"/>
    </reaction>
    <physiologicalReaction direction="left-to-right" evidence="7">
        <dbReference type="Rhea" id="RHEA:67005"/>
    </physiologicalReaction>
</comment>
<name>A0A0F8U7D0_9EURO</name>
<feature type="compositionally biased region" description="Polar residues" evidence="9">
    <location>
        <begin position="71"/>
        <end position="91"/>
    </location>
</feature>
<proteinExistence type="inferred from homology"/>
<comment type="function">
    <text evidence="8">First step of mRNA capping. Converts the 5'-triphosphate end of a nascent mRNA chain into a diphosphate end.</text>
</comment>
<dbReference type="EC" id="3.6.1.74" evidence="8"/>
<evidence type="ECO:0000256" key="2">
    <source>
        <dbReference type="ARBA" id="ARBA00004123"/>
    </source>
</evidence>
<keyword evidence="8" id="KW-0506">mRNA capping</keyword>
<keyword evidence="6 8" id="KW-0539">Nucleus</keyword>
<feature type="compositionally biased region" description="Polar residues" evidence="9">
    <location>
        <begin position="358"/>
        <end position="369"/>
    </location>
</feature>
<evidence type="ECO:0000256" key="1">
    <source>
        <dbReference type="ARBA" id="ARBA00001946"/>
    </source>
</evidence>
<feature type="compositionally biased region" description="Polar residues" evidence="9">
    <location>
        <begin position="310"/>
        <end position="319"/>
    </location>
</feature>
<evidence type="ECO:0000259" key="10">
    <source>
        <dbReference type="Pfam" id="PF02940"/>
    </source>
</evidence>